<dbReference type="Proteomes" id="UP000836788">
    <property type="component" value="Chromosome 4"/>
</dbReference>
<dbReference type="AlphaFoldDB" id="A0A8J9X5S0"/>
<reference evidence="2" key="1">
    <citation type="submission" date="2022-02" db="EMBL/GenBank/DDBJ databases">
        <authorList>
            <person name="Giguere J D."/>
        </authorList>
    </citation>
    <scope>NUCLEOTIDE SEQUENCE</scope>
    <source>
        <strain evidence="2">CCAP 1055/1</strain>
    </source>
</reference>
<proteinExistence type="predicted"/>
<accession>A0A8J9X5S0</accession>
<organism evidence="2">
    <name type="scientific">Phaeodactylum tricornutum</name>
    <name type="common">Diatom</name>
    <dbReference type="NCBI Taxonomy" id="2850"/>
    <lineage>
        <taxon>Eukaryota</taxon>
        <taxon>Sar</taxon>
        <taxon>Stramenopiles</taxon>
        <taxon>Ochrophyta</taxon>
        <taxon>Bacillariophyta</taxon>
        <taxon>Bacillariophyceae</taxon>
        <taxon>Bacillariophycidae</taxon>
        <taxon>Naviculales</taxon>
        <taxon>Phaeodactylaceae</taxon>
        <taxon>Phaeodactylum</taxon>
    </lineage>
</organism>
<evidence type="ECO:0000256" key="1">
    <source>
        <dbReference type="SAM" id="Phobius"/>
    </source>
</evidence>
<evidence type="ECO:0000313" key="2">
    <source>
        <dbReference type="EMBL" id="CAG9289728.1"/>
    </source>
</evidence>
<keyword evidence="1" id="KW-1133">Transmembrane helix</keyword>
<gene>
    <name evidence="2" type="ORF">PTTT1_LOCUS42557</name>
</gene>
<name>A0A8J9X5S0_PHATR</name>
<feature type="transmembrane region" description="Helical" evidence="1">
    <location>
        <begin position="92"/>
        <end position="114"/>
    </location>
</feature>
<keyword evidence="1" id="KW-0472">Membrane</keyword>
<keyword evidence="1" id="KW-0812">Transmembrane</keyword>
<protein>
    <submittedName>
        <fullName evidence="2">Uncharacterized protein</fullName>
    </submittedName>
</protein>
<dbReference type="EMBL" id="OU594945">
    <property type="protein sequence ID" value="CAG9289728.1"/>
    <property type="molecule type" value="Genomic_DNA"/>
</dbReference>
<sequence length="464" mass="51957">MANHRLVSTHSLPASSTNKLNPFYIEDDGDEETWDGDWRYAENSVDDGTQYEEAGLLDHDYEDDNGHRPSFVRRSRIPRGDTLSASPCRFRAMISFGVVILGFFLLLSSTPLGWNSWKNNPSENAAATLKSTNWTEKGAGILFDPVPSGAPTGVFERNYSNSSGRTNEEAAITKETNGIKIGIRNTSSPPNHIILLGERLSGVDWWKDHLQTCFPKLQLQSRWIRPAPWFQTPSWNKSFSAPSWTAKANSGLVIYAVRDVFDWLRALYAQPVAMPSHSNISWHDFVTKSWTLDSATAVLNDLHRDDCQLSFSKSEVIPCQAVAGNDHLRNAVYELPPRQPGIDASALVGDVPKPFANVFELRASKIQQVTNDFFQWFPGEYWYRPEREAPQVILAPYGSSLQSLLTQLQPILQLEAACDSPAMLSSQPPALPDSIPDIPDQHLETIREKVNWKVEALVGYNDAQ</sequence>